<sequence length="804" mass="92967">MFSNKDEFKLAFLKKLEMGFGKTFPESTVRDQYHTLGNMIREFISTDWINTNEHYRLTKQKQVYYLSIEFLLGKVLSQNLMNLGIYTIVQEGLSDLGIGLEQLEEIEPDAGLGNGGLGRLAACFLDSLSSLGLPGHGCGIRYRHGLFEQKIMNGYQLELPDHWLRHGHVWEVRKEDLSVEVPFWGRVECTKTGENLEFKHLDAEYVTAVPYDLPVVGYNNSTVNTLRLWSAEVSPYPVNKDIMHYKRETEMISEFLYPDDTHDEGKILRLKQQYFLVAASLRSIIRSYLNRKGDIKQLSKDICIHINDTHPALAIPELMRILLDEYRLGWEESWEITRGTFCYTNHTTLSEALEKWPIHIFKPLLPRIYMIIEEMNERYCHELWEKFPGEWDHIQEMAIIADGVVKMAHLAVVGSFSVNGVARIHTEILKDREMKLFYQHSPEKFNNKTNGITHRRWLLKANPELSSLITDTIGNDWVYQPEQMKNLLPYMNDSAFLDQLAVVKQKKKEQLAKRILDQNGLLIDPTSIFDVQVKRLHAYKRQLLNIIHIMHLYNRLKEDASCDFYPRTFIFGAKASPGYYYAKKIIKLIHSVAEKINHDPAVKERIKVVFMENYRVSLAEEIIPASDISEQISTASKEASGTGNMKLMMNGAVTVGTLDGANIEIREKVGADDIFIFGLSAKEVMKFEQEGGYNSMEYYYHDKRLQEIINQMRNGFLPDVADEFEPIVDSLLTENDQYFVMRDFDSYVNIQQQAGSAFENRQKWLRMSLRNIAMSGYFSSDRTIEEYASQIWGISNTSLETSIN</sequence>
<dbReference type="GO" id="GO:0005980">
    <property type="term" value="P:glycogen catabolic process"/>
    <property type="evidence" value="ECO:0007669"/>
    <property type="project" value="TreeGrafter"/>
</dbReference>
<evidence type="ECO:0000256" key="8">
    <source>
        <dbReference type="ARBA" id="ARBA00022898"/>
    </source>
</evidence>
<keyword evidence="5" id="KW-0321">Glycogen metabolism</keyword>
<comment type="function">
    <text evidence="10">Phosphorylase is an important allosteric enzyme in carbohydrate metabolism. Enzymes from different sources differ in their regulatory mechanisms and in their natural substrates. However, all known phosphorylases share catalytic and structural properties.</text>
</comment>
<feature type="modified residue" description="N6-(pyridoxal phosphate)lysine" evidence="11">
    <location>
        <position position="646"/>
    </location>
</feature>
<dbReference type="AlphaFoldDB" id="A0A3L7K415"/>
<dbReference type="Proteomes" id="UP000276770">
    <property type="component" value="Unassembled WGS sequence"/>
</dbReference>
<comment type="similarity">
    <text evidence="3 12">Belongs to the glycogen phosphorylase family.</text>
</comment>
<evidence type="ECO:0000256" key="2">
    <source>
        <dbReference type="ARBA" id="ARBA00001933"/>
    </source>
</evidence>
<protein>
    <recommendedName>
        <fullName evidence="12">Alpha-1,4 glucan phosphorylase</fullName>
        <ecNumber evidence="12">2.4.1.1</ecNumber>
    </recommendedName>
</protein>
<gene>
    <name evidence="13" type="ORF">D9X91_00105</name>
</gene>
<dbReference type="InterPro" id="IPR011833">
    <property type="entry name" value="Glycg_phsphrylas"/>
</dbReference>
<evidence type="ECO:0000256" key="1">
    <source>
        <dbReference type="ARBA" id="ARBA00001275"/>
    </source>
</evidence>
<dbReference type="RefSeq" id="WP_121678529.1">
    <property type="nucleotide sequence ID" value="NZ_RCVZ01000001.1"/>
</dbReference>
<comment type="cofactor">
    <cofactor evidence="2 12">
        <name>pyridoxal 5'-phosphate</name>
        <dbReference type="ChEBI" id="CHEBI:597326"/>
    </cofactor>
</comment>
<keyword evidence="7 12" id="KW-0808">Transferase</keyword>
<dbReference type="SUPFAM" id="SSF53756">
    <property type="entry name" value="UDP-Glycosyltransferase/glycogen phosphorylase"/>
    <property type="match status" value="1"/>
</dbReference>
<dbReference type="EMBL" id="RCVZ01000001">
    <property type="protein sequence ID" value="RLQ97837.1"/>
    <property type="molecule type" value="Genomic_DNA"/>
</dbReference>
<keyword evidence="4" id="KW-0597">Phosphoprotein</keyword>
<dbReference type="FunFam" id="3.40.50.2000:FF:000005">
    <property type="entry name" value="Alpha-1,4 glucan phosphorylase"/>
    <property type="match status" value="1"/>
</dbReference>
<dbReference type="OrthoDB" id="9760804at2"/>
<dbReference type="PANTHER" id="PTHR11468">
    <property type="entry name" value="GLYCOGEN PHOSPHORYLASE"/>
    <property type="match status" value="1"/>
</dbReference>
<dbReference type="GO" id="GO:0005737">
    <property type="term" value="C:cytoplasm"/>
    <property type="evidence" value="ECO:0007669"/>
    <property type="project" value="TreeGrafter"/>
</dbReference>
<evidence type="ECO:0000256" key="12">
    <source>
        <dbReference type="RuleBase" id="RU000587"/>
    </source>
</evidence>
<evidence type="ECO:0000256" key="9">
    <source>
        <dbReference type="ARBA" id="ARBA00023277"/>
    </source>
</evidence>
<dbReference type="Gene3D" id="3.40.50.2000">
    <property type="entry name" value="Glycogen Phosphorylase B"/>
    <property type="match status" value="2"/>
</dbReference>
<evidence type="ECO:0000256" key="7">
    <source>
        <dbReference type="ARBA" id="ARBA00022679"/>
    </source>
</evidence>
<evidence type="ECO:0000313" key="14">
    <source>
        <dbReference type="Proteomes" id="UP000276770"/>
    </source>
</evidence>
<dbReference type="NCBIfam" id="TIGR02093">
    <property type="entry name" value="P_ylase"/>
    <property type="match status" value="1"/>
</dbReference>
<evidence type="ECO:0000313" key="13">
    <source>
        <dbReference type="EMBL" id="RLQ97837.1"/>
    </source>
</evidence>
<evidence type="ECO:0000256" key="5">
    <source>
        <dbReference type="ARBA" id="ARBA00022600"/>
    </source>
</evidence>
<keyword evidence="14" id="KW-1185">Reference proteome</keyword>
<evidence type="ECO:0000256" key="3">
    <source>
        <dbReference type="ARBA" id="ARBA00006047"/>
    </source>
</evidence>
<proteinExistence type="inferred from homology"/>
<evidence type="ECO:0000256" key="6">
    <source>
        <dbReference type="ARBA" id="ARBA00022676"/>
    </source>
</evidence>
<organism evidence="13 14">
    <name type="scientific">Falsibacillus albus</name>
    <dbReference type="NCBI Taxonomy" id="2478915"/>
    <lineage>
        <taxon>Bacteria</taxon>
        <taxon>Bacillati</taxon>
        <taxon>Bacillota</taxon>
        <taxon>Bacilli</taxon>
        <taxon>Bacillales</taxon>
        <taxon>Bacillaceae</taxon>
        <taxon>Falsibacillus</taxon>
    </lineage>
</organism>
<reference evidence="13 14" key="1">
    <citation type="submission" date="2018-10" db="EMBL/GenBank/DDBJ databases">
        <title>Falsibacillus sp. genome draft.</title>
        <authorList>
            <person name="Shi S."/>
        </authorList>
    </citation>
    <scope>NUCLEOTIDE SEQUENCE [LARGE SCALE GENOMIC DNA]</scope>
    <source>
        <strain evidence="13 14">GY 10110</strain>
    </source>
</reference>
<dbReference type="PIRSF" id="PIRSF000460">
    <property type="entry name" value="Pprylas_GlgP"/>
    <property type="match status" value="1"/>
</dbReference>
<dbReference type="GO" id="GO:0008184">
    <property type="term" value="F:glycogen phosphorylase activity"/>
    <property type="evidence" value="ECO:0007669"/>
    <property type="project" value="InterPro"/>
</dbReference>
<name>A0A3L7K415_9BACI</name>
<dbReference type="PROSITE" id="PS00102">
    <property type="entry name" value="PHOSPHORYLASE"/>
    <property type="match status" value="1"/>
</dbReference>
<dbReference type="GO" id="GO:0030170">
    <property type="term" value="F:pyridoxal phosphate binding"/>
    <property type="evidence" value="ECO:0007669"/>
    <property type="project" value="InterPro"/>
</dbReference>
<accession>A0A3L7K415</accession>
<dbReference type="PANTHER" id="PTHR11468:SF3">
    <property type="entry name" value="GLYCOGEN PHOSPHORYLASE, LIVER FORM"/>
    <property type="match status" value="1"/>
</dbReference>
<evidence type="ECO:0000256" key="4">
    <source>
        <dbReference type="ARBA" id="ARBA00022553"/>
    </source>
</evidence>
<evidence type="ECO:0000256" key="11">
    <source>
        <dbReference type="PIRSR" id="PIRSR000460-1"/>
    </source>
</evidence>
<keyword evidence="9 12" id="KW-0119">Carbohydrate metabolism</keyword>
<keyword evidence="8 11" id="KW-0663">Pyridoxal phosphate</keyword>
<comment type="function">
    <text evidence="12">Allosteric enzyme that catalyzes the rate-limiting step in glycogen catabolism, the phosphorolytic cleavage of glycogen to produce glucose-1-phosphate, and plays a central role in maintaining cellular and organismal glucose homeostasis.</text>
</comment>
<comment type="caution">
    <text evidence="13">The sequence shown here is derived from an EMBL/GenBank/DDBJ whole genome shotgun (WGS) entry which is preliminary data.</text>
</comment>
<comment type="catalytic activity">
    <reaction evidence="1 12">
        <text>[(1-&gt;4)-alpha-D-glucosyl](n) + phosphate = [(1-&gt;4)-alpha-D-glucosyl](n-1) + alpha-D-glucose 1-phosphate</text>
        <dbReference type="Rhea" id="RHEA:41732"/>
        <dbReference type="Rhea" id="RHEA-COMP:9584"/>
        <dbReference type="Rhea" id="RHEA-COMP:9586"/>
        <dbReference type="ChEBI" id="CHEBI:15444"/>
        <dbReference type="ChEBI" id="CHEBI:43474"/>
        <dbReference type="ChEBI" id="CHEBI:58601"/>
        <dbReference type="EC" id="2.4.1.1"/>
    </reaction>
</comment>
<dbReference type="FunFam" id="3.40.50.2000:FF:000153">
    <property type="entry name" value="Alpha-1,4 glucan phosphorylase"/>
    <property type="match status" value="1"/>
</dbReference>
<dbReference type="InterPro" id="IPR035090">
    <property type="entry name" value="Pyridoxal_P_attach_site"/>
</dbReference>
<evidence type="ECO:0000256" key="10">
    <source>
        <dbReference type="ARBA" id="ARBA00025174"/>
    </source>
</evidence>
<dbReference type="EC" id="2.4.1.1" evidence="12"/>
<dbReference type="InterPro" id="IPR000811">
    <property type="entry name" value="Glyco_trans_35"/>
</dbReference>
<dbReference type="Pfam" id="PF00343">
    <property type="entry name" value="Phosphorylase"/>
    <property type="match status" value="1"/>
</dbReference>
<dbReference type="CDD" id="cd04300">
    <property type="entry name" value="GT35_Glycogen_Phosphorylase"/>
    <property type="match status" value="1"/>
</dbReference>
<keyword evidence="6 12" id="KW-0328">Glycosyltransferase</keyword>